<reference evidence="1" key="1">
    <citation type="journal article" date="2017" name="Nature">
        <title>Asgard archaea illuminate the origin of eukaryotic cellular complexity.</title>
        <authorList>
            <person name="Zaremba-Niedzwiedzka K."/>
            <person name="Caceres E.F."/>
            <person name="Saw J.H."/>
            <person name="Backstrom D."/>
            <person name="Juzokaite L."/>
            <person name="Vancaester E."/>
            <person name="Seitz K.W."/>
            <person name="Anantharaman K."/>
            <person name="Starnawski P."/>
            <person name="Kjeldsen K.U."/>
            <person name="Scott M.B."/>
            <person name="Nunoura T."/>
            <person name="Banfield J.F."/>
            <person name="Schramm A."/>
            <person name="Baker B.J."/>
            <person name="Spang A."/>
            <person name="Ettema T.J.G."/>
        </authorList>
    </citation>
    <scope>NUCLEOTIDE SEQUENCE</scope>
    <source>
        <strain evidence="1">LCB_4</strain>
    </source>
</reference>
<dbReference type="Gene3D" id="3.90.320.10">
    <property type="match status" value="1"/>
</dbReference>
<dbReference type="NCBIfam" id="TIGR01896">
    <property type="entry name" value="cas_AF1879"/>
    <property type="match status" value="1"/>
</dbReference>
<sequence>MLILDKADIDKRIKLLRQELYQRPISDELRGWNYDKPPIQPFSETIRFGVGELAARYCETLRDIYLKRVLNVKPPANIKMVTGVALHEVIKNVFFEVKKFIYNNPEATGLDLLNELIVKNTEIAENSINKSENVICKLDSDKRQELHKKCVATYNFLVIQASAKYDQTLSKYRFAESDSIVNITIPPVAERKVDGAFIGLSSELSVDVYTPYNAIIDIKTGEMRKFHPLTAAGYALATECGENTPMDYGFIVYLKFDRKTPSFITKYFIVGDELRREFIEIRDEATQIVEEGNDPGMPAKCPDYCPYYQICHKGE</sequence>
<dbReference type="Proteomes" id="UP000186851">
    <property type="component" value="Chromosome"/>
</dbReference>
<proteinExistence type="predicted"/>
<accession>A0AAF0D294</accession>
<dbReference type="AlphaFoldDB" id="A0AAF0D294"/>
<dbReference type="InterPro" id="IPR009260">
    <property type="entry name" value="CRISPR-ass_Csa1"/>
</dbReference>
<dbReference type="Pfam" id="PF06023">
    <property type="entry name" value="Csa1"/>
    <property type="match status" value="1"/>
</dbReference>
<reference evidence="1" key="2">
    <citation type="journal article" date="2022" name="Nat. Microbiol.">
        <title>A closed Candidatus Odinarchaeum chromosome exposes Asgard archaeal viruses.</title>
        <authorList>
            <person name="Tamarit D."/>
            <person name="Caceres E.F."/>
            <person name="Krupovic M."/>
            <person name="Nijland R."/>
            <person name="Eme L."/>
            <person name="Robinson N.P."/>
            <person name="Ettema T.J.G."/>
        </authorList>
    </citation>
    <scope>NUCLEOTIDE SEQUENCE</scope>
    <source>
        <strain evidence="1">LCB_4</strain>
    </source>
</reference>
<dbReference type="InterPro" id="IPR011604">
    <property type="entry name" value="PDDEXK-like_dom_sf"/>
</dbReference>
<protein>
    <submittedName>
        <fullName evidence="1">Type I-A CRISPR-associated protein Cas4/Csa1</fullName>
    </submittedName>
</protein>
<dbReference type="KEGG" id="oyw:OdinLCB4_007455"/>
<evidence type="ECO:0000313" key="1">
    <source>
        <dbReference type="EMBL" id="WEU40295.1"/>
    </source>
</evidence>
<organism evidence="1 2">
    <name type="scientific">Odinarchaeota yellowstonii (strain LCB_4)</name>
    <dbReference type="NCBI Taxonomy" id="1841599"/>
    <lineage>
        <taxon>Archaea</taxon>
        <taxon>Promethearchaeati</taxon>
        <taxon>Candidatus Odinarchaeota</taxon>
        <taxon>Candidatus Odinarchaeia</taxon>
        <taxon>Candidatus Odinarchaeales</taxon>
        <taxon>Candidatus Odinarchaeaceae</taxon>
        <taxon>Candidatus Odinarchaeum</taxon>
    </lineage>
</organism>
<evidence type="ECO:0000313" key="2">
    <source>
        <dbReference type="Proteomes" id="UP000186851"/>
    </source>
</evidence>
<gene>
    <name evidence="1" type="primary">cas4a</name>
    <name evidence="1" type="ORF">OdinLCB4_007455</name>
</gene>
<dbReference type="EMBL" id="CP091871">
    <property type="protein sequence ID" value="WEU40295.1"/>
    <property type="molecule type" value="Genomic_DNA"/>
</dbReference>
<name>A0AAF0D294_ODILC</name>